<protein>
    <submittedName>
        <fullName evidence="2">Uncharacterized protein</fullName>
    </submittedName>
</protein>
<feature type="compositionally biased region" description="Low complexity" evidence="1">
    <location>
        <begin position="269"/>
        <end position="281"/>
    </location>
</feature>
<accession>A0ABD0YVR9</accession>
<evidence type="ECO:0000256" key="1">
    <source>
        <dbReference type="SAM" id="MobiDB-lite"/>
    </source>
</evidence>
<dbReference type="EMBL" id="JBFDAA010000009">
    <property type="protein sequence ID" value="KAL1129283.1"/>
    <property type="molecule type" value="Genomic_DNA"/>
</dbReference>
<feature type="region of interest" description="Disordered" evidence="1">
    <location>
        <begin position="267"/>
        <end position="326"/>
    </location>
</feature>
<comment type="caution">
    <text evidence="2">The sequence shown here is derived from an EMBL/GenBank/DDBJ whole genome shotgun (WGS) entry which is preliminary data.</text>
</comment>
<sequence length="371" mass="38752">MVAGPGYRLNIEPCRVWLIAVSCYKGNAPQKDNRTACRSHPLVTFPEGDYRKWCAAPRGNRNANAFLVGDSGGSGDERELDYPGLRWEWYEHELDYPGLRTRVGVVTSVNWTIQDSGGSGDERELGYPGLGWETRVGVVMSVNWTIQDSGGSGDERELDYPGLSAFTGGLPWAELGEVTMSAVENAMGRDFGTFGNEKQDTLWTGYQRPTDNDVFIQAGGGAGAEAVAVAGAVAEAGAVAAYPGGVAGAGAGAGAAAAAAGGAAGGAGALASSSSSSSMGGPSPPPHSSRSAASVLPPPGLTRPRAPPHPARATLHPPAPPSSFHFTPVHLQQTIITSLFDGPFNLHFSTSYGIRLYNTRHASSSPRRQRD</sequence>
<evidence type="ECO:0000313" key="3">
    <source>
        <dbReference type="Proteomes" id="UP001558652"/>
    </source>
</evidence>
<dbReference type="Proteomes" id="UP001558652">
    <property type="component" value="Unassembled WGS sequence"/>
</dbReference>
<proteinExistence type="predicted"/>
<organism evidence="2 3">
    <name type="scientific">Ranatra chinensis</name>
    <dbReference type="NCBI Taxonomy" id="642074"/>
    <lineage>
        <taxon>Eukaryota</taxon>
        <taxon>Metazoa</taxon>
        <taxon>Ecdysozoa</taxon>
        <taxon>Arthropoda</taxon>
        <taxon>Hexapoda</taxon>
        <taxon>Insecta</taxon>
        <taxon>Pterygota</taxon>
        <taxon>Neoptera</taxon>
        <taxon>Paraneoptera</taxon>
        <taxon>Hemiptera</taxon>
        <taxon>Heteroptera</taxon>
        <taxon>Panheteroptera</taxon>
        <taxon>Nepomorpha</taxon>
        <taxon>Nepidae</taxon>
        <taxon>Ranatrinae</taxon>
        <taxon>Ranatra</taxon>
    </lineage>
</organism>
<gene>
    <name evidence="2" type="ORF">AAG570_013812</name>
</gene>
<keyword evidence="3" id="KW-1185">Reference proteome</keyword>
<evidence type="ECO:0000313" key="2">
    <source>
        <dbReference type="EMBL" id="KAL1129283.1"/>
    </source>
</evidence>
<feature type="compositionally biased region" description="Pro residues" evidence="1">
    <location>
        <begin position="296"/>
        <end position="310"/>
    </location>
</feature>
<reference evidence="2 3" key="1">
    <citation type="submission" date="2024-07" db="EMBL/GenBank/DDBJ databases">
        <title>Chromosome-level genome assembly of the water stick insect Ranatra chinensis (Heteroptera: Nepidae).</title>
        <authorList>
            <person name="Liu X."/>
        </authorList>
    </citation>
    <scope>NUCLEOTIDE SEQUENCE [LARGE SCALE GENOMIC DNA]</scope>
    <source>
        <strain evidence="2">Cailab_2021Rc</strain>
        <tissue evidence="2">Muscle</tissue>
    </source>
</reference>
<name>A0ABD0YVR9_9HEMI</name>
<dbReference type="AlphaFoldDB" id="A0ABD0YVR9"/>